<evidence type="ECO:0000256" key="1">
    <source>
        <dbReference type="SAM" id="MobiDB-lite"/>
    </source>
</evidence>
<dbReference type="AlphaFoldDB" id="A0A426FM87"/>
<protein>
    <submittedName>
        <fullName evidence="3">Crp/Fnr family transcriptional regulator</fullName>
    </submittedName>
</protein>
<feature type="region of interest" description="Disordered" evidence="1">
    <location>
        <begin position="250"/>
        <end position="289"/>
    </location>
</feature>
<comment type="caution">
    <text evidence="3">The sequence shown here is derived from an EMBL/GenBank/DDBJ whole genome shotgun (WGS) entry which is preliminary data.</text>
</comment>
<dbReference type="CDD" id="cd00038">
    <property type="entry name" value="CAP_ED"/>
    <property type="match status" value="1"/>
</dbReference>
<accession>A0A426FM87</accession>
<name>A0A426FM87_9BURK</name>
<feature type="compositionally biased region" description="Polar residues" evidence="1">
    <location>
        <begin position="256"/>
        <end position="274"/>
    </location>
</feature>
<dbReference type="OrthoDB" id="5297329at2"/>
<keyword evidence="4" id="KW-1185">Reference proteome</keyword>
<dbReference type="InterPro" id="IPR018490">
    <property type="entry name" value="cNMP-bd_dom_sf"/>
</dbReference>
<dbReference type="RefSeq" id="WP_125095793.1">
    <property type="nucleotide sequence ID" value="NZ_RRUE01000002.1"/>
</dbReference>
<evidence type="ECO:0000313" key="3">
    <source>
        <dbReference type="EMBL" id="RRN43588.1"/>
    </source>
</evidence>
<organism evidence="3 4">
    <name type="scientific">Lautropia dentalis</name>
    <dbReference type="NCBI Taxonomy" id="2490857"/>
    <lineage>
        <taxon>Bacteria</taxon>
        <taxon>Pseudomonadati</taxon>
        <taxon>Pseudomonadota</taxon>
        <taxon>Betaproteobacteria</taxon>
        <taxon>Burkholderiales</taxon>
        <taxon>Burkholderiaceae</taxon>
        <taxon>Lautropia</taxon>
    </lineage>
</organism>
<sequence length="289" mass="31081">MNTQSVLPTPSPAQPLMTAGTFANLYGDDAPLAGTPAAIAPATTRRTETVRAARPCTAGQSEAAHSQPEEADADTESTARPMPSRTLGIGEVLLQAGETGAIWQLNQGLVRLEAVTADGASFVRLALPGDLLGAESALHQPYTFRAVAVTDCRVTQVDASTDMQRMLILMTAFLQEQDRAADAMRMRQGPVGARLDHLLQVLDTGMNDDEPVSVRHRKLPQLRDLAFIIDSTPESACRYLTRHLGLHRQRRYRRSNAVQQADTQATKPAGTGSSTRRKAAAPAMEAMAD</sequence>
<dbReference type="InterPro" id="IPR000595">
    <property type="entry name" value="cNMP-bd_dom"/>
</dbReference>
<dbReference type="InterPro" id="IPR014710">
    <property type="entry name" value="RmlC-like_jellyroll"/>
</dbReference>
<gene>
    <name evidence="3" type="ORF">EHV23_09080</name>
</gene>
<evidence type="ECO:0000313" key="4">
    <source>
        <dbReference type="Proteomes" id="UP000270261"/>
    </source>
</evidence>
<dbReference type="EMBL" id="RRUE01000002">
    <property type="protein sequence ID" value="RRN43588.1"/>
    <property type="molecule type" value="Genomic_DNA"/>
</dbReference>
<dbReference type="SUPFAM" id="SSF51206">
    <property type="entry name" value="cAMP-binding domain-like"/>
    <property type="match status" value="1"/>
</dbReference>
<proteinExistence type="predicted"/>
<feature type="region of interest" description="Disordered" evidence="1">
    <location>
        <begin position="54"/>
        <end position="82"/>
    </location>
</feature>
<dbReference type="Proteomes" id="UP000270261">
    <property type="component" value="Unassembled WGS sequence"/>
</dbReference>
<dbReference type="Pfam" id="PF00027">
    <property type="entry name" value="cNMP_binding"/>
    <property type="match status" value="1"/>
</dbReference>
<evidence type="ECO:0000259" key="2">
    <source>
        <dbReference type="Pfam" id="PF00027"/>
    </source>
</evidence>
<reference evidence="3 4" key="1">
    <citation type="submission" date="2018-11" db="EMBL/GenBank/DDBJ databases">
        <title>Genome sequencing of Lautropia sp. KCOM 2505 (= ChDC F240).</title>
        <authorList>
            <person name="Kook J.-K."/>
            <person name="Park S.-N."/>
            <person name="Lim Y.K."/>
        </authorList>
    </citation>
    <scope>NUCLEOTIDE SEQUENCE [LARGE SCALE GENOMIC DNA]</scope>
    <source>
        <strain evidence="3 4">KCOM 2505</strain>
    </source>
</reference>
<dbReference type="Gene3D" id="2.60.120.10">
    <property type="entry name" value="Jelly Rolls"/>
    <property type="match status" value="1"/>
</dbReference>
<feature type="domain" description="Cyclic nucleotide-binding" evidence="2">
    <location>
        <begin position="89"/>
        <end position="160"/>
    </location>
</feature>
<feature type="compositionally biased region" description="Low complexity" evidence="1">
    <location>
        <begin position="280"/>
        <end position="289"/>
    </location>
</feature>